<evidence type="ECO:0000256" key="4">
    <source>
        <dbReference type="ARBA" id="ARBA00022605"/>
    </source>
</evidence>
<organism evidence="12 13">
    <name type="scientific">Azospira restricta</name>
    <dbReference type="NCBI Taxonomy" id="404405"/>
    <lineage>
        <taxon>Bacteria</taxon>
        <taxon>Pseudomonadati</taxon>
        <taxon>Pseudomonadota</taxon>
        <taxon>Betaproteobacteria</taxon>
        <taxon>Rhodocyclales</taxon>
        <taxon>Rhodocyclaceae</taxon>
        <taxon>Azospira</taxon>
    </lineage>
</organism>
<dbReference type="CDD" id="cd00464">
    <property type="entry name" value="SK"/>
    <property type="match status" value="1"/>
</dbReference>
<keyword evidence="7 11" id="KW-0418">Kinase</keyword>
<dbReference type="PANTHER" id="PTHR21087:SF16">
    <property type="entry name" value="SHIKIMATE KINASE 1, CHLOROPLASTIC"/>
    <property type="match status" value="1"/>
</dbReference>
<dbReference type="AlphaFoldDB" id="A0A974SQW4"/>
<dbReference type="GO" id="GO:0009423">
    <property type="term" value="P:chorismate biosynthetic process"/>
    <property type="evidence" value="ECO:0007669"/>
    <property type="project" value="UniProtKB-UniRule"/>
</dbReference>
<keyword evidence="4 11" id="KW-0028">Amino-acid biosynthesis</keyword>
<evidence type="ECO:0000256" key="1">
    <source>
        <dbReference type="ARBA" id="ARBA00004842"/>
    </source>
</evidence>
<evidence type="ECO:0000256" key="2">
    <source>
        <dbReference type="ARBA" id="ARBA00006997"/>
    </source>
</evidence>
<comment type="caution">
    <text evidence="11">Lacks conserved residue(s) required for the propagation of feature annotation.</text>
</comment>
<keyword evidence="11" id="KW-0963">Cytoplasm</keyword>
<dbReference type="GO" id="GO:0009073">
    <property type="term" value="P:aromatic amino acid family biosynthetic process"/>
    <property type="evidence" value="ECO:0007669"/>
    <property type="project" value="UniProtKB-KW"/>
</dbReference>
<keyword evidence="5 11" id="KW-0808">Transferase</keyword>
<feature type="binding site" evidence="11">
    <location>
        <position position="61"/>
    </location>
    <ligand>
        <name>substrate</name>
    </ligand>
</feature>
<dbReference type="KEGG" id="ares:IWH25_05775"/>
<evidence type="ECO:0000256" key="8">
    <source>
        <dbReference type="ARBA" id="ARBA00022840"/>
    </source>
</evidence>
<protein>
    <recommendedName>
        <fullName evidence="3 11">Shikimate kinase</fullName>
        <shortName evidence="11">SK</shortName>
        <ecNumber evidence="3 11">2.7.1.71</ecNumber>
    </recommendedName>
</protein>
<dbReference type="GO" id="GO:0008652">
    <property type="term" value="P:amino acid biosynthetic process"/>
    <property type="evidence" value="ECO:0007669"/>
    <property type="project" value="UniProtKB-KW"/>
</dbReference>
<dbReference type="EMBL" id="CP064781">
    <property type="protein sequence ID" value="QRJ64853.1"/>
    <property type="molecule type" value="Genomic_DNA"/>
</dbReference>
<evidence type="ECO:0000256" key="6">
    <source>
        <dbReference type="ARBA" id="ARBA00022741"/>
    </source>
</evidence>
<accession>A0A974SQW4</accession>
<keyword evidence="6 11" id="KW-0547">Nucleotide-binding</keyword>
<dbReference type="GO" id="GO:0004765">
    <property type="term" value="F:shikimate kinase activity"/>
    <property type="evidence" value="ECO:0007669"/>
    <property type="project" value="UniProtKB-UniRule"/>
</dbReference>
<keyword evidence="13" id="KW-1185">Reference proteome</keyword>
<dbReference type="PANTHER" id="PTHR21087">
    <property type="entry name" value="SHIKIMATE KINASE"/>
    <property type="match status" value="1"/>
</dbReference>
<feature type="binding site" evidence="11">
    <location>
        <position position="83"/>
    </location>
    <ligand>
        <name>substrate</name>
    </ligand>
</feature>
<dbReference type="GO" id="GO:0000287">
    <property type="term" value="F:magnesium ion binding"/>
    <property type="evidence" value="ECO:0007669"/>
    <property type="project" value="UniProtKB-UniRule"/>
</dbReference>
<keyword evidence="11" id="KW-0460">Magnesium</keyword>
<evidence type="ECO:0000256" key="3">
    <source>
        <dbReference type="ARBA" id="ARBA00012154"/>
    </source>
</evidence>
<evidence type="ECO:0000313" key="12">
    <source>
        <dbReference type="EMBL" id="QRJ64853.1"/>
    </source>
</evidence>
<feature type="binding site" evidence="11">
    <location>
        <position position="140"/>
    </location>
    <ligand>
        <name>substrate</name>
    </ligand>
</feature>
<keyword evidence="11" id="KW-0479">Metal-binding</keyword>
<dbReference type="RefSeq" id="WP_203388381.1">
    <property type="nucleotide sequence ID" value="NZ_JBHSLJ010000013.1"/>
</dbReference>
<name>A0A974SQW4_9RHOO</name>
<evidence type="ECO:0000256" key="10">
    <source>
        <dbReference type="ARBA" id="ARBA00048567"/>
    </source>
</evidence>
<comment type="catalytic activity">
    <reaction evidence="10 11">
        <text>shikimate + ATP = 3-phosphoshikimate + ADP + H(+)</text>
        <dbReference type="Rhea" id="RHEA:13121"/>
        <dbReference type="ChEBI" id="CHEBI:15378"/>
        <dbReference type="ChEBI" id="CHEBI:30616"/>
        <dbReference type="ChEBI" id="CHEBI:36208"/>
        <dbReference type="ChEBI" id="CHEBI:145989"/>
        <dbReference type="ChEBI" id="CHEBI:456216"/>
        <dbReference type="EC" id="2.7.1.71"/>
    </reaction>
</comment>
<evidence type="ECO:0000256" key="7">
    <source>
        <dbReference type="ARBA" id="ARBA00022777"/>
    </source>
</evidence>
<comment type="pathway">
    <text evidence="1 11">Metabolic intermediate biosynthesis; chorismate biosynthesis; chorismate from D-erythrose 4-phosphate and phosphoenolpyruvate: step 5/7.</text>
</comment>
<dbReference type="Proteomes" id="UP000663444">
    <property type="component" value="Chromosome"/>
</dbReference>
<dbReference type="InterPro" id="IPR027417">
    <property type="entry name" value="P-loop_NTPase"/>
</dbReference>
<keyword evidence="8 11" id="KW-0067">ATP-binding</keyword>
<dbReference type="HAMAP" id="MF_00109">
    <property type="entry name" value="Shikimate_kinase"/>
    <property type="match status" value="1"/>
</dbReference>
<evidence type="ECO:0000256" key="5">
    <source>
        <dbReference type="ARBA" id="ARBA00022679"/>
    </source>
</evidence>
<keyword evidence="9 11" id="KW-0057">Aromatic amino acid biosynthesis</keyword>
<evidence type="ECO:0000256" key="11">
    <source>
        <dbReference type="HAMAP-Rule" id="MF_00109"/>
    </source>
</evidence>
<feature type="binding site" evidence="11">
    <location>
        <position position="19"/>
    </location>
    <ligand>
        <name>Mg(2+)</name>
        <dbReference type="ChEBI" id="CHEBI:18420"/>
    </ligand>
</feature>
<dbReference type="Gene3D" id="3.40.50.300">
    <property type="entry name" value="P-loop containing nucleotide triphosphate hydrolases"/>
    <property type="match status" value="1"/>
</dbReference>
<dbReference type="PROSITE" id="PS01128">
    <property type="entry name" value="SHIKIMATE_KINASE"/>
    <property type="match status" value="1"/>
</dbReference>
<reference evidence="12" key="1">
    <citation type="submission" date="2020-11" db="EMBL/GenBank/DDBJ databases">
        <title>Azospira restricta DSM 18626 genome sequence.</title>
        <authorList>
            <person name="Moe W.M."/>
        </authorList>
    </citation>
    <scope>NUCLEOTIDE SEQUENCE</scope>
    <source>
        <strain evidence="12">DSM 18626</strain>
    </source>
</reference>
<dbReference type="SUPFAM" id="SSF52540">
    <property type="entry name" value="P-loop containing nucleoside triphosphate hydrolases"/>
    <property type="match status" value="1"/>
</dbReference>
<evidence type="ECO:0000256" key="9">
    <source>
        <dbReference type="ARBA" id="ARBA00023141"/>
    </source>
</evidence>
<dbReference type="PRINTS" id="PR01100">
    <property type="entry name" value="SHIKIMTKNASE"/>
</dbReference>
<dbReference type="GO" id="GO:0005524">
    <property type="term" value="F:ATP binding"/>
    <property type="evidence" value="ECO:0007669"/>
    <property type="project" value="UniProtKB-UniRule"/>
</dbReference>
<dbReference type="InterPro" id="IPR031322">
    <property type="entry name" value="Shikimate/glucono_kinase"/>
</dbReference>
<comment type="similarity">
    <text evidence="2 11">Belongs to the shikimate kinase family.</text>
</comment>
<dbReference type="Pfam" id="PF01202">
    <property type="entry name" value="SKI"/>
    <property type="match status" value="1"/>
</dbReference>
<comment type="function">
    <text evidence="11">Catalyzes the specific phosphorylation of the 3-hydroxyl group of shikimic acid using ATP as a cosubstrate.</text>
</comment>
<gene>
    <name evidence="11" type="primary">aroK</name>
    <name evidence="12" type="ORF">IWH25_05775</name>
</gene>
<feature type="binding site" evidence="11">
    <location>
        <position position="37"/>
    </location>
    <ligand>
        <name>substrate</name>
    </ligand>
</feature>
<proteinExistence type="inferred from homology"/>
<feature type="binding site" evidence="11">
    <location>
        <begin position="15"/>
        <end position="20"/>
    </location>
    <ligand>
        <name>ATP</name>
        <dbReference type="ChEBI" id="CHEBI:30616"/>
    </ligand>
</feature>
<comment type="cofactor">
    <cofactor evidence="11">
        <name>Mg(2+)</name>
        <dbReference type="ChEBI" id="CHEBI:18420"/>
    </cofactor>
    <text evidence="11">Binds 1 Mg(2+) ion per subunit.</text>
</comment>
<dbReference type="GO" id="GO:0005829">
    <property type="term" value="C:cytosol"/>
    <property type="evidence" value="ECO:0007669"/>
    <property type="project" value="TreeGrafter"/>
</dbReference>
<feature type="binding site" evidence="11">
    <location>
        <position position="121"/>
    </location>
    <ligand>
        <name>ATP</name>
        <dbReference type="ChEBI" id="CHEBI:30616"/>
    </ligand>
</feature>
<dbReference type="InterPro" id="IPR023000">
    <property type="entry name" value="Shikimate_kinase_CS"/>
</dbReference>
<sequence>MSGKAENIYLVGLMGAGKTTIGKVLARRLGWRFVDSDHEIEARTGVRIPTIFEIEGEEGFRRRETQVLRELTGLRNVVMATGGGAVIAEENRRLLRDHGLVVYLDVSPAQLYERTRHDRNRPLLQVADPLRRLQELLAAREPFYREVADIVVDGNRCNAQAVVQLLTREHENLCNP</sequence>
<comment type="subunit">
    <text evidence="11">Monomer.</text>
</comment>
<dbReference type="InterPro" id="IPR000623">
    <property type="entry name" value="Shikimate_kinase/TSH1"/>
</dbReference>
<dbReference type="EC" id="2.7.1.71" evidence="3 11"/>
<evidence type="ECO:0000313" key="13">
    <source>
        <dbReference type="Proteomes" id="UP000663444"/>
    </source>
</evidence>
<comment type="subcellular location">
    <subcellularLocation>
        <location evidence="11">Cytoplasm</location>
    </subcellularLocation>
</comment>